<dbReference type="AlphaFoldDB" id="A0A8H4UQZ9"/>
<evidence type="ECO:0000313" key="3">
    <source>
        <dbReference type="Proteomes" id="UP000635477"/>
    </source>
</evidence>
<evidence type="ECO:0000256" key="1">
    <source>
        <dbReference type="SAM" id="MobiDB-lite"/>
    </source>
</evidence>
<evidence type="ECO:0000313" key="2">
    <source>
        <dbReference type="EMBL" id="KAF4981913.1"/>
    </source>
</evidence>
<feature type="region of interest" description="Disordered" evidence="1">
    <location>
        <begin position="64"/>
        <end position="112"/>
    </location>
</feature>
<gene>
    <name evidence="2" type="ORF">FZEAL_2382</name>
</gene>
<accession>A0A8H4UQZ9</accession>
<dbReference type="EMBL" id="JABEYC010000145">
    <property type="protein sequence ID" value="KAF4981913.1"/>
    <property type="molecule type" value="Genomic_DNA"/>
</dbReference>
<proteinExistence type="predicted"/>
<reference evidence="2" key="2">
    <citation type="submission" date="2020-05" db="EMBL/GenBank/DDBJ databases">
        <authorList>
            <person name="Kim H.-S."/>
            <person name="Proctor R.H."/>
            <person name="Brown D.W."/>
        </authorList>
    </citation>
    <scope>NUCLEOTIDE SEQUENCE</scope>
    <source>
        <strain evidence="2">NRRL 22465</strain>
    </source>
</reference>
<name>A0A8H4UQZ9_9HYPO</name>
<feature type="compositionally biased region" description="Basic and acidic residues" evidence="1">
    <location>
        <begin position="23"/>
        <end position="47"/>
    </location>
</feature>
<organism evidence="2 3">
    <name type="scientific">Fusarium zealandicum</name>
    <dbReference type="NCBI Taxonomy" id="1053134"/>
    <lineage>
        <taxon>Eukaryota</taxon>
        <taxon>Fungi</taxon>
        <taxon>Dikarya</taxon>
        <taxon>Ascomycota</taxon>
        <taxon>Pezizomycotina</taxon>
        <taxon>Sordariomycetes</taxon>
        <taxon>Hypocreomycetidae</taxon>
        <taxon>Hypocreales</taxon>
        <taxon>Nectriaceae</taxon>
        <taxon>Fusarium</taxon>
        <taxon>Fusarium staphyleae species complex</taxon>
    </lineage>
</organism>
<evidence type="ECO:0008006" key="4">
    <source>
        <dbReference type="Google" id="ProtNLM"/>
    </source>
</evidence>
<sequence>MASRKRPGSPLGNSATKRSKRLPKSDTYDKHDKKNDTKGHAPEDSHDLVPLFEVRLDISFRSMSKAALNDPPNDRKARRRVYGLREGEREPGSQSDEDELDSSRSPSSLGSVIENLCLRPTQVKYGDWEKGWRRRPHMPEDLRESDPASLPLTEANVGRLETEEAQPYIGELLSLSHVTRSSSAESIRSIRYEPSVVFSIDVERDYEGSHPPSAYESSEAAAHKFEEFLRNRKRSTSSEPSERSCDDVFFKYKWLEQIDGQGVLYDDTVATCDAKLIRRSQIRHQFWASMKKPTKKTSELAFELFDRYGLLDRELFEHPIRKGTGVWGNELDKGDILLFESISVKGRFRHRQIGTDMINKIIRTMGEKTTHFFALAKPGYLDQEVDVNDTAKTKHALKVSRKFFHSLGFRRIGVSPWFAFTNDPEHASKSLDALEDWIDPPPLKLSEKHLATFGSLADPGMSDEECAKQLQDEFRSQMKLNSGRPVDVNGNTVLHLAAVRSWFKSVTYIVERYSQLSSMRNMQGYTPREALLRSMEMFRTKREADPRSSDLFEGFDDASVGCIAVLRGFNIGDLAALSSSHNMDYLSRIKYGCSCGQCIDGFLSPRMQLVLKRQAEFHGEMLQGQVDNGPGWVNLHQLELRYVSLSVRLGMKAVKPLRQAFAGLCGYFVSCIQQGQSPNEANLLKTFEEETESPPVTKDYLNGGGTVASVAAMIFHDAMDGCLWAARNSLDQAPGIVAPEPCKEMTETPKCRNDIEFRFVAGMCGYELKST</sequence>
<protein>
    <recommendedName>
        <fullName evidence="4">Ankyrin repeat protein</fullName>
    </recommendedName>
</protein>
<dbReference type="Proteomes" id="UP000635477">
    <property type="component" value="Unassembled WGS sequence"/>
</dbReference>
<keyword evidence="3" id="KW-1185">Reference proteome</keyword>
<reference evidence="2" key="1">
    <citation type="journal article" date="2020" name="BMC Genomics">
        <title>Correction to: Identification and distribution of gene clusters required for synthesis of sphingolipid metabolism inhibitors in diverse species of the filamentous fungus Fusarium.</title>
        <authorList>
            <person name="Kim H.S."/>
            <person name="Lohmar J.M."/>
            <person name="Busman M."/>
            <person name="Brown D.W."/>
            <person name="Naumann T.A."/>
            <person name="Divon H.H."/>
            <person name="Lysoe E."/>
            <person name="Uhlig S."/>
            <person name="Proctor R.H."/>
        </authorList>
    </citation>
    <scope>NUCLEOTIDE SEQUENCE</scope>
    <source>
        <strain evidence="2">NRRL 22465</strain>
    </source>
</reference>
<dbReference type="OrthoDB" id="508139at2759"/>
<feature type="region of interest" description="Disordered" evidence="1">
    <location>
        <begin position="1"/>
        <end position="48"/>
    </location>
</feature>
<comment type="caution">
    <text evidence="2">The sequence shown here is derived from an EMBL/GenBank/DDBJ whole genome shotgun (WGS) entry which is preliminary data.</text>
</comment>